<dbReference type="InterPro" id="IPR011990">
    <property type="entry name" value="TPR-like_helical_dom_sf"/>
</dbReference>
<evidence type="ECO:0000256" key="4">
    <source>
        <dbReference type="SAM" id="Phobius"/>
    </source>
</evidence>
<keyword evidence="6" id="KW-1185">Reference proteome</keyword>
<dbReference type="InterPro" id="IPR019734">
    <property type="entry name" value="TPR_rpt"/>
</dbReference>
<dbReference type="Proteomes" id="UP001230188">
    <property type="component" value="Unassembled WGS sequence"/>
</dbReference>
<gene>
    <name evidence="5" type="ORF">CTAYLR_009934</name>
</gene>
<dbReference type="PANTHER" id="PTHR45641:SF19">
    <property type="entry name" value="NEPHROCYSTIN-3"/>
    <property type="match status" value="1"/>
</dbReference>
<dbReference type="SUPFAM" id="SSF48452">
    <property type="entry name" value="TPR-like"/>
    <property type="match status" value="3"/>
</dbReference>
<evidence type="ECO:0000313" key="5">
    <source>
        <dbReference type="EMBL" id="KAJ8598955.1"/>
    </source>
</evidence>
<dbReference type="PANTHER" id="PTHR45641">
    <property type="entry name" value="TETRATRICOPEPTIDE REPEAT PROTEIN (AFU_ORTHOLOGUE AFUA_6G03870)"/>
    <property type="match status" value="1"/>
</dbReference>
<evidence type="ECO:0000256" key="3">
    <source>
        <dbReference type="PROSITE-ProRule" id="PRU00339"/>
    </source>
</evidence>
<dbReference type="SUPFAM" id="SSF81901">
    <property type="entry name" value="HCP-like"/>
    <property type="match status" value="1"/>
</dbReference>
<accession>A0AAD7U640</accession>
<dbReference type="PRINTS" id="PR00381">
    <property type="entry name" value="KINESINLIGHT"/>
</dbReference>
<comment type="caution">
    <text evidence="5">The sequence shown here is derived from an EMBL/GenBank/DDBJ whole genome shotgun (WGS) entry which is preliminary data.</text>
</comment>
<feature type="repeat" description="TPR" evidence="3">
    <location>
        <begin position="457"/>
        <end position="490"/>
    </location>
</feature>
<feature type="transmembrane region" description="Helical" evidence="4">
    <location>
        <begin position="21"/>
        <end position="42"/>
    </location>
</feature>
<name>A0AAD7U640_9STRA</name>
<feature type="repeat" description="TPR" evidence="3">
    <location>
        <begin position="577"/>
        <end position="610"/>
    </location>
</feature>
<dbReference type="SMART" id="SM00028">
    <property type="entry name" value="TPR"/>
    <property type="match status" value="11"/>
</dbReference>
<keyword evidence="4" id="KW-0812">Transmembrane</keyword>
<evidence type="ECO:0000256" key="2">
    <source>
        <dbReference type="ARBA" id="ARBA00022803"/>
    </source>
</evidence>
<dbReference type="AlphaFoldDB" id="A0AAD7U640"/>
<dbReference type="PROSITE" id="PS50005">
    <property type="entry name" value="TPR"/>
    <property type="match status" value="7"/>
</dbReference>
<evidence type="ECO:0000313" key="6">
    <source>
        <dbReference type="Proteomes" id="UP001230188"/>
    </source>
</evidence>
<feature type="repeat" description="TPR" evidence="3">
    <location>
        <begin position="535"/>
        <end position="568"/>
    </location>
</feature>
<feature type="repeat" description="TPR" evidence="3">
    <location>
        <begin position="415"/>
        <end position="448"/>
    </location>
</feature>
<keyword evidence="2 3" id="KW-0802">TPR repeat</keyword>
<dbReference type="Pfam" id="PF13374">
    <property type="entry name" value="TPR_10"/>
    <property type="match status" value="1"/>
</dbReference>
<feature type="repeat" description="TPR" evidence="3">
    <location>
        <begin position="661"/>
        <end position="694"/>
    </location>
</feature>
<evidence type="ECO:0000256" key="1">
    <source>
        <dbReference type="ARBA" id="ARBA00022737"/>
    </source>
</evidence>
<feature type="repeat" description="TPR" evidence="3">
    <location>
        <begin position="703"/>
        <end position="736"/>
    </location>
</feature>
<protein>
    <submittedName>
        <fullName evidence="5">Uncharacterized protein</fullName>
    </submittedName>
</protein>
<sequence length="941" mass="105790">MCAGRAFRVPDALRRLLTRCASSPLAPLTAASVAAVGVAILLNNRGRSNRREASLIDKLRDVQPRLTAASREERILLEHRAVSLQFLRDWHSGLEKELGATAAKMVNSFHIVGEKSVETDDWFAGSPEEKLPSTKSPPWSIRFLTGGTAVSLVETLLLAAEVTGDRSFTHDANGRPYFGSTTHFLSYTWTSSFSTALAAVAQQDPPEDAYFWVDMFCVAQNDIVPGAKAKKKEDLERMDEGWPIRTSGATWMLAEPWKKPAAFGRAWCLNECFLTVRYENKFELIMPPTEARDFEKSLVEEFDSLAKVVSEIDMQRATATKEKDKVRIFEAVRQSGIGFVRVNQLVIGQLREWFAKTGRAALDRLPPGEREVSPLIVSLALLLRDQAKYDEARGLLEEALDAHTKVFGSEHENVATVLNNLATLLRDQGKYDESEPLYRRAIEIGKVTLGENHPDLATRLNNLALLLENQGNYDEAEPLYRRAIEIGKVTLGENHPDLATRLNNLAGKYDESEPLFRRAIEIGKVTLGENHPDLATWLSNLGSLLENQGNYDEAEPLYRRAIEIGKVTLGENHPGLATWLNNLGGLLHKKGKFNEAEALYRRALKIDEEALGPSHPKVATDLNNLAVFMSNQGKHVEALKLRTRCLQIERLTLVEEHPQYATSLNNLAVFLLEQGKLEEAEPLFRRAIEISKVTLGENHPDLAKWRNNLGLLLHKKGRLEEAEPLFRRAIEIGKVTLGENHRDLATWHNNLGLLLHEQGKLEEAEPLFRRAIDSGKVTLGENHPDLAKWRNNLGLLLHKKGKLEEAEPLFRRAIEIGKVTLGENHRDLATWHNNLGLLLHDQVDYLGSMWHRDSTLGKLEEAESLFRRAIEIGKVTRGENHPDLARWLNNRAVLLENQGKLEEAEPLFRRAIEIGKVTLGENHPDLATWIKNLMGLLIKQV</sequence>
<keyword evidence="4" id="KW-1133">Transmembrane helix</keyword>
<dbReference type="Gene3D" id="1.25.40.10">
    <property type="entry name" value="Tetratricopeptide repeat domain"/>
    <property type="match status" value="4"/>
</dbReference>
<proteinExistence type="predicted"/>
<organism evidence="5 6">
    <name type="scientific">Chrysophaeum taylorii</name>
    <dbReference type="NCBI Taxonomy" id="2483200"/>
    <lineage>
        <taxon>Eukaryota</taxon>
        <taxon>Sar</taxon>
        <taxon>Stramenopiles</taxon>
        <taxon>Ochrophyta</taxon>
        <taxon>Pelagophyceae</taxon>
        <taxon>Pelagomonadales</taxon>
        <taxon>Pelagomonadaceae</taxon>
        <taxon>Chrysophaeum</taxon>
    </lineage>
</organism>
<reference evidence="5" key="1">
    <citation type="submission" date="2023-01" db="EMBL/GenBank/DDBJ databases">
        <title>Metagenome sequencing of chrysophaentin producing Chrysophaeum taylorii.</title>
        <authorList>
            <person name="Davison J."/>
            <person name="Bewley C."/>
        </authorList>
    </citation>
    <scope>NUCLEOTIDE SEQUENCE</scope>
    <source>
        <strain evidence="5">NIES-1699</strain>
    </source>
</reference>
<feature type="repeat" description="TPR" evidence="3">
    <location>
        <begin position="787"/>
        <end position="820"/>
    </location>
</feature>
<dbReference type="EMBL" id="JAQMWT010000609">
    <property type="protein sequence ID" value="KAJ8598955.1"/>
    <property type="molecule type" value="Genomic_DNA"/>
</dbReference>
<keyword evidence="1" id="KW-0677">Repeat</keyword>
<keyword evidence="4" id="KW-0472">Membrane</keyword>
<dbReference type="Pfam" id="PF13424">
    <property type="entry name" value="TPR_12"/>
    <property type="match status" value="5"/>
</dbReference>